<keyword evidence="1" id="KW-0472">Membrane</keyword>
<protein>
    <recommendedName>
        <fullName evidence="4">DUF4418 domain-containing protein</fullName>
    </recommendedName>
</protein>
<name>A0A1M7S3G1_9FIRM</name>
<sequence length="139" mass="14734">MKNKVLAIITIIFGLLAAIGPKTIFPVCKAGEMKMRCFYTARWELVVGVAAVITGILLLIISKEIIRAVLSGVQIILGVFIVLIPTAIVGVCGSPMMHCVTVTRPALIVIGTLHILVSSTALIVSLRESSGKRIGLKVA</sequence>
<dbReference type="Pfam" id="PF14387">
    <property type="entry name" value="DUF4418"/>
    <property type="match status" value="1"/>
</dbReference>
<feature type="transmembrane region" description="Helical" evidence="1">
    <location>
        <begin position="41"/>
        <end position="61"/>
    </location>
</feature>
<dbReference type="InterPro" id="IPR025531">
    <property type="entry name" value="DUF4418"/>
</dbReference>
<evidence type="ECO:0000313" key="3">
    <source>
        <dbReference type="Proteomes" id="UP000184097"/>
    </source>
</evidence>
<accession>A0A1M7S3G1</accession>
<dbReference type="RefSeq" id="WP_072701455.1">
    <property type="nucleotide sequence ID" value="NZ_FRDH01000004.1"/>
</dbReference>
<reference evidence="2 3" key="1">
    <citation type="submission" date="2016-12" db="EMBL/GenBank/DDBJ databases">
        <authorList>
            <person name="Song W.-J."/>
            <person name="Kurnit D.M."/>
        </authorList>
    </citation>
    <scope>NUCLEOTIDE SEQUENCE [LARGE SCALE GENOMIC DNA]</scope>
    <source>
        <strain evidence="2 3">DSM 14810</strain>
    </source>
</reference>
<evidence type="ECO:0000313" key="2">
    <source>
        <dbReference type="EMBL" id="SHN53167.1"/>
    </source>
</evidence>
<keyword evidence="1" id="KW-0812">Transmembrane</keyword>
<organism evidence="2 3">
    <name type="scientific">Butyrivibrio hungatei DSM 14810</name>
    <dbReference type="NCBI Taxonomy" id="1121132"/>
    <lineage>
        <taxon>Bacteria</taxon>
        <taxon>Bacillati</taxon>
        <taxon>Bacillota</taxon>
        <taxon>Clostridia</taxon>
        <taxon>Lachnospirales</taxon>
        <taxon>Lachnospiraceae</taxon>
        <taxon>Butyrivibrio</taxon>
    </lineage>
</organism>
<gene>
    <name evidence="2" type="ORF">SAMN02745247_00918</name>
</gene>
<evidence type="ECO:0008006" key="4">
    <source>
        <dbReference type="Google" id="ProtNLM"/>
    </source>
</evidence>
<feature type="transmembrane region" description="Helical" evidence="1">
    <location>
        <begin position="68"/>
        <end position="91"/>
    </location>
</feature>
<dbReference type="EMBL" id="FRDH01000004">
    <property type="protein sequence ID" value="SHN53167.1"/>
    <property type="molecule type" value="Genomic_DNA"/>
</dbReference>
<dbReference type="Proteomes" id="UP000184097">
    <property type="component" value="Unassembled WGS sequence"/>
</dbReference>
<dbReference type="AlphaFoldDB" id="A0A1M7S3G1"/>
<proteinExistence type="predicted"/>
<feature type="transmembrane region" description="Helical" evidence="1">
    <location>
        <begin position="106"/>
        <end position="126"/>
    </location>
</feature>
<evidence type="ECO:0000256" key="1">
    <source>
        <dbReference type="SAM" id="Phobius"/>
    </source>
</evidence>
<keyword evidence="1" id="KW-1133">Transmembrane helix</keyword>